<organism evidence="1 2">
    <name type="scientific">Fusarium venenatum</name>
    <dbReference type="NCBI Taxonomy" id="56646"/>
    <lineage>
        <taxon>Eukaryota</taxon>
        <taxon>Fungi</taxon>
        <taxon>Dikarya</taxon>
        <taxon>Ascomycota</taxon>
        <taxon>Pezizomycotina</taxon>
        <taxon>Sordariomycetes</taxon>
        <taxon>Hypocreomycetidae</taxon>
        <taxon>Hypocreales</taxon>
        <taxon>Nectriaceae</taxon>
        <taxon>Fusarium</taxon>
    </lineage>
</organism>
<sequence>MTLTSKQAIAKFQNIKRPDKIRQEAINLCIGRECNGLAKVNGSLTKLVKPLGVLKFRDGLLNIVD</sequence>
<proteinExistence type="predicted"/>
<protein>
    <submittedName>
        <fullName evidence="1">Uncharacterized protein</fullName>
    </submittedName>
</protein>
<dbReference type="AlphaFoldDB" id="A0A2L2TRZ3"/>
<accession>A0A2L2TRZ3</accession>
<evidence type="ECO:0000313" key="2">
    <source>
        <dbReference type="Proteomes" id="UP000245910"/>
    </source>
</evidence>
<evidence type="ECO:0000313" key="1">
    <source>
        <dbReference type="EMBL" id="CEI63770.1"/>
    </source>
</evidence>
<reference evidence="2" key="1">
    <citation type="submission" date="2014-10" db="EMBL/GenBank/DDBJ databases">
        <authorList>
            <person name="King R."/>
        </authorList>
    </citation>
    <scope>NUCLEOTIDE SEQUENCE [LARGE SCALE GENOMIC DNA]</scope>
    <source>
        <strain evidence="2">A3/5</strain>
    </source>
</reference>
<name>A0A2L2TRZ3_9HYPO</name>
<keyword evidence="2" id="KW-1185">Reference proteome</keyword>
<dbReference type="Proteomes" id="UP000245910">
    <property type="component" value="Chromosome I"/>
</dbReference>
<dbReference type="EMBL" id="LN649229">
    <property type="protein sequence ID" value="CEI63770.1"/>
    <property type="molecule type" value="Genomic_DNA"/>
</dbReference>